<evidence type="ECO:0000256" key="1">
    <source>
        <dbReference type="ARBA" id="ARBA00023125"/>
    </source>
</evidence>
<evidence type="ECO:0000259" key="4">
    <source>
        <dbReference type="PROSITE" id="PS50977"/>
    </source>
</evidence>
<name>A0ABZ2TZX9_9ACTN</name>
<organism evidence="5 6">
    <name type="scientific">Gordonia hydrophobica</name>
    <dbReference type="NCBI Taxonomy" id="40516"/>
    <lineage>
        <taxon>Bacteria</taxon>
        <taxon>Bacillati</taxon>
        <taxon>Actinomycetota</taxon>
        <taxon>Actinomycetes</taxon>
        <taxon>Mycobacteriales</taxon>
        <taxon>Gordoniaceae</taxon>
        <taxon>Gordonia</taxon>
    </lineage>
</organism>
<dbReference type="Gene3D" id="1.10.10.60">
    <property type="entry name" value="Homeodomain-like"/>
    <property type="match status" value="1"/>
</dbReference>
<feature type="DNA-binding region" description="H-T-H motif" evidence="2">
    <location>
        <begin position="50"/>
        <end position="69"/>
    </location>
</feature>
<dbReference type="Gene3D" id="1.10.357.10">
    <property type="entry name" value="Tetracycline Repressor, domain 2"/>
    <property type="match status" value="1"/>
</dbReference>
<dbReference type="PANTHER" id="PTHR43479:SF11">
    <property type="entry name" value="ACREF_ENVCD OPERON REPRESSOR-RELATED"/>
    <property type="match status" value="1"/>
</dbReference>
<dbReference type="Pfam" id="PF00440">
    <property type="entry name" value="TetR_N"/>
    <property type="match status" value="1"/>
</dbReference>
<dbReference type="RefSeq" id="WP_066172011.1">
    <property type="nucleotide sequence ID" value="NZ_CP136137.1"/>
</dbReference>
<dbReference type="InterPro" id="IPR050624">
    <property type="entry name" value="HTH-type_Tx_Regulator"/>
</dbReference>
<gene>
    <name evidence="5" type="ORF">RVF87_17785</name>
</gene>
<dbReference type="SUPFAM" id="SSF46689">
    <property type="entry name" value="Homeodomain-like"/>
    <property type="match status" value="1"/>
</dbReference>
<keyword evidence="6" id="KW-1185">Reference proteome</keyword>
<protein>
    <submittedName>
        <fullName evidence="5">TetR/AcrR family transcriptional regulator</fullName>
    </submittedName>
</protein>
<accession>A0ABZ2TZX9</accession>
<evidence type="ECO:0000313" key="5">
    <source>
        <dbReference type="EMBL" id="WYY06880.1"/>
    </source>
</evidence>
<evidence type="ECO:0000256" key="2">
    <source>
        <dbReference type="PROSITE-ProRule" id="PRU00335"/>
    </source>
</evidence>
<keyword evidence="1 2" id="KW-0238">DNA-binding</keyword>
<feature type="compositionally biased region" description="Polar residues" evidence="3">
    <location>
        <begin position="1"/>
        <end position="17"/>
    </location>
</feature>
<sequence>MTSDTQLPPPSATTTDDSLAHLGPRALRAREAILDSTRKLFLERGYAGTRINNITDACGVSRAGFYTYFKDKMEVIEVLGRDAYRDCMTVVSEWDTLPRPASFDDVRTWVTHYMRFMDEHGAFMNALAEAGPTDEEFRATAQRLVMRTAFLLGVSLRSRQVEPTHAPEALGLSVVSMIERTWTQIHVRSLPINPEDIVDTIAQLIWNLLDAGTTSDG</sequence>
<dbReference type="PRINTS" id="PR00455">
    <property type="entry name" value="HTHTETR"/>
</dbReference>
<dbReference type="Proteomes" id="UP001479933">
    <property type="component" value="Chromosome"/>
</dbReference>
<dbReference type="EMBL" id="CP136137">
    <property type="protein sequence ID" value="WYY06880.1"/>
    <property type="molecule type" value="Genomic_DNA"/>
</dbReference>
<dbReference type="PANTHER" id="PTHR43479">
    <property type="entry name" value="ACREF/ENVCD OPERON REPRESSOR-RELATED"/>
    <property type="match status" value="1"/>
</dbReference>
<dbReference type="InterPro" id="IPR036271">
    <property type="entry name" value="Tet_transcr_reg_TetR-rel_C_sf"/>
</dbReference>
<evidence type="ECO:0000313" key="6">
    <source>
        <dbReference type="Proteomes" id="UP001479933"/>
    </source>
</evidence>
<feature type="domain" description="HTH tetR-type" evidence="4">
    <location>
        <begin position="27"/>
        <end position="87"/>
    </location>
</feature>
<dbReference type="InterPro" id="IPR009057">
    <property type="entry name" value="Homeodomain-like_sf"/>
</dbReference>
<reference evidence="5 6" key="1">
    <citation type="journal article" date="2023" name="Virus Evol.">
        <title>Computational host range prediction-The good, the bad, and the ugly.</title>
        <authorList>
            <person name="Howell A.A."/>
            <person name="Versoza C.J."/>
            <person name="Pfeifer S.P."/>
        </authorList>
    </citation>
    <scope>NUCLEOTIDE SEQUENCE [LARGE SCALE GENOMIC DNA]</scope>
    <source>
        <strain evidence="5 6">1610/1b</strain>
    </source>
</reference>
<dbReference type="PROSITE" id="PS50977">
    <property type="entry name" value="HTH_TETR_2"/>
    <property type="match status" value="1"/>
</dbReference>
<dbReference type="SUPFAM" id="SSF48498">
    <property type="entry name" value="Tetracyclin repressor-like, C-terminal domain"/>
    <property type="match status" value="1"/>
</dbReference>
<feature type="region of interest" description="Disordered" evidence="3">
    <location>
        <begin position="1"/>
        <end position="20"/>
    </location>
</feature>
<dbReference type="InterPro" id="IPR001647">
    <property type="entry name" value="HTH_TetR"/>
</dbReference>
<proteinExistence type="predicted"/>
<evidence type="ECO:0000256" key="3">
    <source>
        <dbReference type="SAM" id="MobiDB-lite"/>
    </source>
</evidence>